<dbReference type="Proteomes" id="UP000245908">
    <property type="component" value="Unassembled WGS sequence"/>
</dbReference>
<comment type="similarity">
    <text evidence="1 4">Belongs to the universal ribosomal protein uS10 family.</text>
</comment>
<dbReference type="EMBL" id="QEFH01000031">
    <property type="protein sequence ID" value="PVU70203.1"/>
    <property type="molecule type" value="Genomic_DNA"/>
</dbReference>
<evidence type="ECO:0000256" key="3">
    <source>
        <dbReference type="ARBA" id="ARBA00023274"/>
    </source>
</evidence>
<dbReference type="PRINTS" id="PR00971">
    <property type="entry name" value="RIBOSOMALS10"/>
</dbReference>
<evidence type="ECO:0000256" key="4">
    <source>
        <dbReference type="HAMAP-Rule" id="MF_00508"/>
    </source>
</evidence>
<comment type="function">
    <text evidence="4">Involved in the binding of tRNA to the ribosomes.</text>
</comment>
<dbReference type="Pfam" id="PF00338">
    <property type="entry name" value="Ribosomal_S10"/>
    <property type="match status" value="1"/>
</dbReference>
<evidence type="ECO:0000256" key="2">
    <source>
        <dbReference type="ARBA" id="ARBA00022980"/>
    </source>
</evidence>
<proteinExistence type="inferred from homology"/>
<evidence type="ECO:0000256" key="1">
    <source>
        <dbReference type="ARBA" id="ARBA00007102"/>
    </source>
</evidence>
<dbReference type="RefSeq" id="WP_228615439.1">
    <property type="nucleotide sequence ID" value="NZ_QEFP02000014.1"/>
</dbReference>
<dbReference type="Gene3D" id="3.30.70.600">
    <property type="entry name" value="Ribosomal protein S10 domain"/>
    <property type="match status" value="1"/>
</dbReference>
<dbReference type="SUPFAM" id="SSF54999">
    <property type="entry name" value="Ribosomal protein S10"/>
    <property type="match status" value="1"/>
</dbReference>
<sequence length="104" mass="12458">MSMIRIKMWGTDLKTMNQFTNQLLKIIEQLGIEKRGPVNLPTKIIRVPTMRTLGKRGTKIYETYQIRIYRRFLDVANDERFFKNYFINMQIPSKGFRISLKIIK</sequence>
<dbReference type="GO" id="GO:1990904">
    <property type="term" value="C:ribonucleoprotein complex"/>
    <property type="evidence" value="ECO:0007669"/>
    <property type="project" value="UniProtKB-KW"/>
</dbReference>
<keyword evidence="2 4" id="KW-0689">Ribosomal protein</keyword>
<dbReference type="GO" id="GO:0000049">
    <property type="term" value="F:tRNA binding"/>
    <property type="evidence" value="ECO:0007669"/>
    <property type="project" value="UniProtKB-UniRule"/>
</dbReference>
<dbReference type="InterPro" id="IPR036838">
    <property type="entry name" value="Ribosomal_uS10_dom_sf"/>
</dbReference>
<reference evidence="6" key="2">
    <citation type="submission" date="2017-05" db="EMBL/GenBank/DDBJ databases">
        <authorList>
            <person name="Munson-Mcgee J.H."/>
        </authorList>
    </citation>
    <scope>NUCLEOTIDE SEQUENCE</scope>
    <source>
        <strain evidence="6">SCGC AB-777_F03</strain>
    </source>
</reference>
<evidence type="ECO:0000313" key="7">
    <source>
        <dbReference type="EMBL" id="PVU68671.1"/>
    </source>
</evidence>
<dbReference type="HAMAP" id="MF_00508">
    <property type="entry name" value="Ribosomal_uS10"/>
    <property type="match status" value="1"/>
</dbReference>
<evidence type="ECO:0000259" key="5">
    <source>
        <dbReference type="SMART" id="SM01403"/>
    </source>
</evidence>
<dbReference type="InterPro" id="IPR027486">
    <property type="entry name" value="Ribosomal_uS10_dom"/>
</dbReference>
<protein>
    <recommendedName>
        <fullName evidence="4">Small ribosomal subunit protein uS10</fullName>
    </recommendedName>
</protein>
<evidence type="ECO:0000313" key="8">
    <source>
        <dbReference type="EMBL" id="PVU70203.1"/>
    </source>
</evidence>
<dbReference type="EMBL" id="QEFH01000008">
    <property type="protein sequence ID" value="PVU71292.1"/>
    <property type="molecule type" value="Genomic_DNA"/>
</dbReference>
<dbReference type="GO" id="GO:0003735">
    <property type="term" value="F:structural constituent of ribosome"/>
    <property type="evidence" value="ECO:0007669"/>
    <property type="project" value="InterPro"/>
</dbReference>
<keyword evidence="3 4" id="KW-0687">Ribonucleoprotein</keyword>
<organism evidence="7">
    <name type="scientific">Nanobsidianus stetteri</name>
    <dbReference type="NCBI Taxonomy" id="1294122"/>
    <lineage>
        <taxon>Archaea</taxon>
        <taxon>Nanobdellota</taxon>
        <taxon>Candidatus Nanoarchaeia</taxon>
        <taxon>Nanoarchaeales</taxon>
        <taxon>Nanopusillaceae</taxon>
        <taxon>Candidatus Nanobsidianus</taxon>
    </lineage>
</organism>
<feature type="domain" description="Small ribosomal subunit protein uS10" evidence="5">
    <location>
        <begin position="5"/>
        <end position="99"/>
    </location>
</feature>
<dbReference type="InterPro" id="IPR001848">
    <property type="entry name" value="Ribosomal_uS10"/>
</dbReference>
<reference evidence="7" key="3">
    <citation type="submission" date="2017-05" db="EMBL/GenBank/DDBJ databases">
        <authorList>
            <person name="Song R."/>
            <person name="Chenine A.L."/>
            <person name="Ruprecht R.M."/>
        </authorList>
    </citation>
    <scope>NUCLEOTIDE SEQUENCE</scope>
    <source>
        <strain evidence="7">SCGC AB-777_F03</strain>
        <strain evidence="8">SCGC AB-777_O03</strain>
    </source>
</reference>
<dbReference type="AlphaFoldDB" id="A0A2T9WLG6"/>
<evidence type="ECO:0000313" key="9">
    <source>
        <dbReference type="EMBL" id="PVU71292.1"/>
    </source>
</evidence>
<comment type="caution">
    <text evidence="7">The sequence shown here is derived from an EMBL/GenBank/DDBJ whole genome shotgun (WGS) entry which is preliminary data.</text>
</comment>
<dbReference type="GO" id="GO:0006412">
    <property type="term" value="P:translation"/>
    <property type="evidence" value="ECO:0007669"/>
    <property type="project" value="UniProtKB-UniRule"/>
</dbReference>
<dbReference type="EMBL" id="QEFP01000005">
    <property type="protein sequence ID" value="PVU68671.1"/>
    <property type="molecule type" value="Genomic_DNA"/>
</dbReference>
<reference evidence="7 10" key="1">
    <citation type="journal article" date="2015" name="Appl. Environ. Microbiol.">
        <title>Nanoarchaeota, Their Sulfolobales Host, and Nanoarchaeota Virus Distribution across Yellowstone National Park Hot Springs.</title>
        <authorList>
            <person name="Munson-McGee J.H."/>
            <person name="Field E.K."/>
            <person name="Bateson M."/>
            <person name="Rooney C."/>
            <person name="Stepanauskas R."/>
            <person name="Young M.J."/>
        </authorList>
    </citation>
    <scope>NUCLEOTIDE SEQUENCE [LARGE SCALE GENOMIC DNA]</scope>
    <source>
        <strain evidence="7">SCGC AB-777_F03</strain>
        <strain evidence="8">SCGC AB-777_O03</strain>
    </source>
</reference>
<dbReference type="GO" id="GO:0005840">
    <property type="term" value="C:ribosome"/>
    <property type="evidence" value="ECO:0007669"/>
    <property type="project" value="UniProtKB-KW"/>
</dbReference>
<comment type="subunit">
    <text evidence="4">Part of the 30S ribosomal subunit.</text>
</comment>
<dbReference type="EMBL" id="QEFP02000014">
    <property type="protein sequence ID" value="MCC5447214.1"/>
    <property type="molecule type" value="Genomic_DNA"/>
</dbReference>
<evidence type="ECO:0000313" key="10">
    <source>
        <dbReference type="Proteomes" id="UP000245908"/>
    </source>
</evidence>
<name>A0A2T9WLG6_NANST</name>
<evidence type="ECO:0000313" key="6">
    <source>
        <dbReference type="EMBL" id="MCC5447214.1"/>
    </source>
</evidence>
<reference evidence="6" key="4">
    <citation type="submission" date="2021-11" db="EMBL/GenBank/DDBJ databases">
        <authorList>
            <person name="Munson-Mcgee J."/>
            <person name="Field E."/>
            <person name="Bateson M."/>
            <person name="Rooney C."/>
            <person name="Stepanauskas R."/>
            <person name="Young M."/>
        </authorList>
    </citation>
    <scope>NUCLEOTIDE SEQUENCE</scope>
    <source>
        <strain evidence="6">SCGC AB-777_F03</strain>
    </source>
</reference>
<gene>
    <name evidence="4" type="primary">rps10</name>
    <name evidence="6" type="ORF">DDW03_002240</name>
    <name evidence="7" type="ORF">DDW03_01600</name>
    <name evidence="9" type="ORF">DDW05_01495</name>
    <name evidence="8" type="ORF">DDW05_03015</name>
</gene>
<accession>A0A2T9WLG6</accession>
<dbReference type="SMART" id="SM01403">
    <property type="entry name" value="Ribosomal_S10"/>
    <property type="match status" value="1"/>
</dbReference>
<dbReference type="Proteomes" id="UP000245509">
    <property type="component" value="Unassembled WGS sequence"/>
</dbReference>